<evidence type="ECO:0000256" key="4">
    <source>
        <dbReference type="ARBA" id="ARBA00022605"/>
    </source>
</evidence>
<dbReference type="PANTHER" id="PTHR23418">
    <property type="entry name" value="ACIREDUCTONE DIOXYGENASE"/>
    <property type="match status" value="1"/>
</dbReference>
<dbReference type="SUPFAM" id="SSF51182">
    <property type="entry name" value="RmlC-like cupins"/>
    <property type="match status" value="1"/>
</dbReference>
<proteinExistence type="predicted"/>
<evidence type="ECO:0000256" key="6">
    <source>
        <dbReference type="ARBA" id="ARBA00022964"/>
    </source>
</evidence>
<dbReference type="GO" id="GO:0010309">
    <property type="term" value="F:acireductone dioxygenase [iron(II)-requiring] activity"/>
    <property type="evidence" value="ECO:0007669"/>
    <property type="project" value="UniProtKB-EC"/>
</dbReference>
<protein>
    <recommendedName>
        <fullName evidence="10">acireductone dioxygenase (Fe(2+)-requiring)</fullName>
        <ecNumber evidence="10">1.13.11.54</ecNumber>
    </recommendedName>
</protein>
<dbReference type="Pfam" id="PF03079">
    <property type="entry name" value="ARD"/>
    <property type="match status" value="1"/>
</dbReference>
<keyword evidence="8" id="KW-0408">Iron</keyword>
<dbReference type="OrthoDB" id="1867259at2759"/>
<organism evidence="11 12">
    <name type="scientific">Clunio marinus</name>
    <dbReference type="NCBI Taxonomy" id="568069"/>
    <lineage>
        <taxon>Eukaryota</taxon>
        <taxon>Metazoa</taxon>
        <taxon>Ecdysozoa</taxon>
        <taxon>Arthropoda</taxon>
        <taxon>Hexapoda</taxon>
        <taxon>Insecta</taxon>
        <taxon>Pterygota</taxon>
        <taxon>Neoptera</taxon>
        <taxon>Endopterygota</taxon>
        <taxon>Diptera</taxon>
        <taxon>Nematocera</taxon>
        <taxon>Chironomoidea</taxon>
        <taxon>Chironomidae</taxon>
        <taxon>Clunio</taxon>
    </lineage>
</organism>
<keyword evidence="3" id="KW-0533">Nickel</keyword>
<dbReference type="InterPro" id="IPR004313">
    <property type="entry name" value="ARD"/>
</dbReference>
<name>A0A1J1IIH0_9DIPT</name>
<dbReference type="PANTHER" id="PTHR23418:SF0">
    <property type="entry name" value="ACIREDUCTONE DIOXYGENASE"/>
    <property type="match status" value="1"/>
</dbReference>
<keyword evidence="4" id="KW-0028">Amino-acid biosynthesis</keyword>
<evidence type="ECO:0000313" key="12">
    <source>
        <dbReference type="Proteomes" id="UP000183832"/>
    </source>
</evidence>
<dbReference type="GO" id="GO:0046872">
    <property type="term" value="F:metal ion binding"/>
    <property type="evidence" value="ECO:0007669"/>
    <property type="project" value="UniProtKB-KW"/>
</dbReference>
<keyword evidence="9" id="KW-0486">Methionine biosynthesis</keyword>
<evidence type="ECO:0000256" key="2">
    <source>
        <dbReference type="ARBA" id="ARBA00001954"/>
    </source>
</evidence>
<dbReference type="STRING" id="568069.A0A1J1IIH0"/>
<accession>A0A1J1IIH0</accession>
<dbReference type="Proteomes" id="UP000183832">
    <property type="component" value="Unassembled WGS sequence"/>
</dbReference>
<keyword evidence="5" id="KW-0479">Metal-binding</keyword>
<dbReference type="Gene3D" id="2.60.120.10">
    <property type="entry name" value="Jelly Rolls"/>
    <property type="match status" value="1"/>
</dbReference>
<evidence type="ECO:0000256" key="9">
    <source>
        <dbReference type="ARBA" id="ARBA00023167"/>
    </source>
</evidence>
<keyword evidence="6" id="KW-0223">Dioxygenase</keyword>
<reference evidence="11 12" key="1">
    <citation type="submission" date="2015-04" db="EMBL/GenBank/DDBJ databases">
        <authorList>
            <person name="Syromyatnikov M.Y."/>
            <person name="Popov V.N."/>
        </authorList>
    </citation>
    <scope>NUCLEOTIDE SEQUENCE [LARGE SCALE GENOMIC DNA]</scope>
</reference>
<evidence type="ECO:0000313" key="11">
    <source>
        <dbReference type="EMBL" id="CRK99562.1"/>
    </source>
</evidence>
<evidence type="ECO:0000256" key="10">
    <source>
        <dbReference type="ARBA" id="ARBA00039005"/>
    </source>
</evidence>
<evidence type="ECO:0000256" key="3">
    <source>
        <dbReference type="ARBA" id="ARBA00022596"/>
    </source>
</evidence>
<dbReference type="InterPro" id="IPR014710">
    <property type="entry name" value="RmlC-like_jellyroll"/>
</dbReference>
<evidence type="ECO:0000256" key="1">
    <source>
        <dbReference type="ARBA" id="ARBA00000428"/>
    </source>
</evidence>
<keyword evidence="12" id="KW-1185">Reference proteome</keyword>
<comment type="catalytic activity">
    <reaction evidence="1">
        <text>1,2-dihydroxy-5-(methylsulfanyl)pent-1-en-3-one + O2 = 4-methylsulfanyl-2-oxobutanoate + formate + 2 H(+)</text>
        <dbReference type="Rhea" id="RHEA:24504"/>
        <dbReference type="ChEBI" id="CHEBI:15378"/>
        <dbReference type="ChEBI" id="CHEBI:15379"/>
        <dbReference type="ChEBI" id="CHEBI:15740"/>
        <dbReference type="ChEBI" id="CHEBI:16723"/>
        <dbReference type="ChEBI" id="CHEBI:49252"/>
        <dbReference type="EC" id="1.13.11.54"/>
    </reaction>
</comment>
<comment type="cofactor">
    <cofactor evidence="2">
        <name>Fe(2+)</name>
        <dbReference type="ChEBI" id="CHEBI:29033"/>
    </cofactor>
</comment>
<dbReference type="EC" id="1.13.11.54" evidence="10"/>
<evidence type="ECO:0000256" key="8">
    <source>
        <dbReference type="ARBA" id="ARBA00023004"/>
    </source>
</evidence>
<dbReference type="InterPro" id="IPR011051">
    <property type="entry name" value="RmlC_Cupin_sf"/>
</dbReference>
<dbReference type="EMBL" id="CVRI01000051">
    <property type="protein sequence ID" value="CRK99562.1"/>
    <property type="molecule type" value="Genomic_DNA"/>
</dbReference>
<evidence type="ECO:0000256" key="7">
    <source>
        <dbReference type="ARBA" id="ARBA00023002"/>
    </source>
</evidence>
<gene>
    <name evidence="11" type="primary">similar to 1</name>
    <name evidence="11" type="ORF">CLUMA_CG012877</name>
</gene>
<dbReference type="GO" id="GO:0009086">
    <property type="term" value="P:methionine biosynthetic process"/>
    <property type="evidence" value="ECO:0007669"/>
    <property type="project" value="UniProtKB-KW"/>
</dbReference>
<evidence type="ECO:0000256" key="5">
    <source>
        <dbReference type="ARBA" id="ARBA00022723"/>
    </source>
</evidence>
<keyword evidence="7" id="KW-0560">Oxidoreductase</keyword>
<sequence length="145" mass="17359">MVRAWFMDDDITSDLRLEHHRNLPEFVDVKQLFVLTRVKHYKLDLQKYKEEGSLYEILNQRGYFYEDEITDKEDLLSINDEKMKGALEEHLHTDEEIHFVVECQSYYDVREALCYFIGIPSCPTYHRPAGDVNCRKNYLKELSSE</sequence>
<dbReference type="AlphaFoldDB" id="A0A1J1IIH0"/>